<dbReference type="SUPFAM" id="SSF111369">
    <property type="entry name" value="HlyD-like secretion proteins"/>
    <property type="match status" value="2"/>
</dbReference>
<protein>
    <submittedName>
        <fullName evidence="9">Hemolysin secretion protein D</fullName>
    </submittedName>
</protein>
<dbReference type="PANTHER" id="PTHR32347">
    <property type="entry name" value="EFFLUX SYSTEM COMPONENT YKNX-RELATED"/>
    <property type="match status" value="1"/>
</dbReference>
<evidence type="ECO:0000256" key="5">
    <source>
        <dbReference type="ARBA" id="ARBA00023054"/>
    </source>
</evidence>
<evidence type="ECO:0000256" key="3">
    <source>
        <dbReference type="ARBA" id="ARBA00022729"/>
    </source>
</evidence>
<evidence type="ECO:0000259" key="7">
    <source>
        <dbReference type="Pfam" id="PF25881"/>
    </source>
</evidence>
<evidence type="ECO:0000256" key="1">
    <source>
        <dbReference type="ARBA" id="ARBA00004418"/>
    </source>
</evidence>
<comment type="caution">
    <text evidence="9">The sequence shown here is derived from an EMBL/GenBank/DDBJ whole genome shotgun (WGS) entry which is preliminary data.</text>
</comment>
<evidence type="ECO:0000259" key="8">
    <source>
        <dbReference type="Pfam" id="PF25954"/>
    </source>
</evidence>
<dbReference type="Pfam" id="PF25881">
    <property type="entry name" value="HH_YBHG"/>
    <property type="match status" value="1"/>
</dbReference>
<keyword evidence="6" id="KW-1133">Transmembrane helix</keyword>
<dbReference type="Gene3D" id="2.40.30.170">
    <property type="match status" value="1"/>
</dbReference>
<keyword evidence="4" id="KW-0574">Periplasm</keyword>
<keyword evidence="10" id="KW-1185">Reference proteome</keyword>
<reference evidence="10" key="2">
    <citation type="submission" date="2017-05" db="EMBL/GenBank/DDBJ databases">
        <title>Draft genome sequence of Geobacter pelophilus, a iron(III)-reducing bacteria.</title>
        <authorList>
            <person name="Aoyagi T."/>
            <person name="Koike H."/>
            <person name="Morita T."/>
            <person name="Sato Y."/>
            <person name="Habe H."/>
            <person name="Hori T."/>
        </authorList>
    </citation>
    <scope>NUCLEOTIDE SEQUENCE [LARGE SCALE GENOMIC DNA]</scope>
    <source>
        <strain evidence="10">Drf2</strain>
    </source>
</reference>
<sequence>MPVKKKGIIAALLVAAAVAVFFYLRHGRNGESPTALRISGNIEVTEVQLSFKVPGRVQERLVDEGMQVARGQVVARLEDRELADALKLAQADEAAAAASLAELEAGNRSEEVAQGAALLARAEAESARVAADYQRSKALFAREVIPRQQFDAAKAAYEGAAASVRERREALQLLRKGARRERVQAARAAHEGALARLSTAKERLGYATLAAPVSGVVLSKAIEPGEQVAAGTPVVTLGDLGDCWLKGYIPETELARVKLGQRARVTADGLPGKAFEGRVSFISSQAEFTPKSVQTEKERVKLVYRVKISLANPGMDLKPGMPADAVIDLGEPQAR</sequence>
<keyword evidence="5" id="KW-0175">Coiled coil</keyword>
<dbReference type="EMBL" id="BDQG01000001">
    <property type="protein sequence ID" value="GAW67321.1"/>
    <property type="molecule type" value="Genomic_DNA"/>
</dbReference>
<name>A0ABQ0MMA4_9BACT</name>
<dbReference type="Pfam" id="PF25954">
    <property type="entry name" value="Beta-barrel_RND_2"/>
    <property type="match status" value="1"/>
</dbReference>
<keyword evidence="6" id="KW-0472">Membrane</keyword>
<organism evidence="9 10">
    <name type="scientific">Geoanaerobacter pelophilus</name>
    <dbReference type="NCBI Taxonomy" id="60036"/>
    <lineage>
        <taxon>Bacteria</taxon>
        <taxon>Pseudomonadati</taxon>
        <taxon>Thermodesulfobacteriota</taxon>
        <taxon>Desulfuromonadia</taxon>
        <taxon>Geobacterales</taxon>
        <taxon>Geobacteraceae</taxon>
        <taxon>Geoanaerobacter</taxon>
    </lineage>
</organism>
<comment type="subcellular location">
    <subcellularLocation>
        <location evidence="1">Periplasm</location>
    </subcellularLocation>
</comment>
<feature type="transmembrane region" description="Helical" evidence="6">
    <location>
        <begin position="7"/>
        <end position="24"/>
    </location>
</feature>
<evidence type="ECO:0000256" key="6">
    <source>
        <dbReference type="SAM" id="Phobius"/>
    </source>
</evidence>
<dbReference type="InterPro" id="IPR059052">
    <property type="entry name" value="HH_YbhG-like"/>
</dbReference>
<proteinExistence type="inferred from homology"/>
<comment type="similarity">
    <text evidence="2">Belongs to the UPF0194 family.</text>
</comment>
<evidence type="ECO:0000313" key="9">
    <source>
        <dbReference type="EMBL" id="GAW67321.1"/>
    </source>
</evidence>
<dbReference type="InterPro" id="IPR050465">
    <property type="entry name" value="UPF0194_transport"/>
</dbReference>
<dbReference type="Gene3D" id="2.40.50.100">
    <property type="match status" value="1"/>
</dbReference>
<dbReference type="InterPro" id="IPR058792">
    <property type="entry name" value="Beta-barrel_RND_2"/>
</dbReference>
<accession>A0ABQ0MMA4</accession>
<evidence type="ECO:0000256" key="4">
    <source>
        <dbReference type="ARBA" id="ARBA00022764"/>
    </source>
</evidence>
<keyword evidence="3" id="KW-0732">Signal</keyword>
<dbReference type="PANTHER" id="PTHR32347:SF29">
    <property type="entry name" value="UPF0194 MEMBRANE PROTEIN YBHG"/>
    <property type="match status" value="1"/>
</dbReference>
<evidence type="ECO:0000256" key="2">
    <source>
        <dbReference type="ARBA" id="ARBA00010602"/>
    </source>
</evidence>
<dbReference type="Gene3D" id="1.10.287.470">
    <property type="entry name" value="Helix hairpin bin"/>
    <property type="match status" value="1"/>
</dbReference>
<gene>
    <name evidence="9" type="ORF">GPEL0_01r3087</name>
</gene>
<feature type="domain" description="CusB-like beta-barrel" evidence="8">
    <location>
        <begin position="244"/>
        <end position="325"/>
    </location>
</feature>
<feature type="domain" description="YbhG-like alpha-helical hairpin" evidence="7">
    <location>
        <begin position="78"/>
        <end position="201"/>
    </location>
</feature>
<reference evidence="9 10" key="1">
    <citation type="submission" date="2017-04" db="EMBL/GenBank/DDBJ databases">
        <authorList>
            <consortium name="Geobacter pelophilus Genome Sequencing"/>
            <person name="Aoyagi T."/>
            <person name="Koike H."/>
            <person name="Hori T."/>
        </authorList>
    </citation>
    <scope>NUCLEOTIDE SEQUENCE [LARGE SCALE GENOMIC DNA]</scope>
    <source>
        <strain evidence="9 10">Drf2</strain>
    </source>
</reference>
<dbReference type="Proteomes" id="UP000194153">
    <property type="component" value="Unassembled WGS sequence"/>
</dbReference>
<keyword evidence="6" id="KW-0812">Transmembrane</keyword>
<evidence type="ECO:0000313" key="10">
    <source>
        <dbReference type="Proteomes" id="UP000194153"/>
    </source>
</evidence>